<keyword evidence="3" id="KW-1185">Reference proteome</keyword>
<name>A0ABP0N331_9DINO</name>
<comment type="caution">
    <text evidence="2">The sequence shown here is derived from an EMBL/GenBank/DDBJ whole genome shotgun (WGS) entry which is preliminary data.</text>
</comment>
<accession>A0ABP0N331</accession>
<evidence type="ECO:0000313" key="2">
    <source>
        <dbReference type="EMBL" id="CAK9057989.1"/>
    </source>
</evidence>
<feature type="compositionally biased region" description="Basic residues" evidence="1">
    <location>
        <begin position="206"/>
        <end position="239"/>
    </location>
</feature>
<feature type="region of interest" description="Disordered" evidence="1">
    <location>
        <begin position="153"/>
        <end position="246"/>
    </location>
</feature>
<proteinExistence type="predicted"/>
<feature type="region of interest" description="Disordered" evidence="1">
    <location>
        <begin position="67"/>
        <end position="135"/>
    </location>
</feature>
<evidence type="ECO:0000256" key="1">
    <source>
        <dbReference type="SAM" id="MobiDB-lite"/>
    </source>
</evidence>
<organism evidence="2 3">
    <name type="scientific">Durusdinium trenchii</name>
    <dbReference type="NCBI Taxonomy" id="1381693"/>
    <lineage>
        <taxon>Eukaryota</taxon>
        <taxon>Sar</taxon>
        <taxon>Alveolata</taxon>
        <taxon>Dinophyceae</taxon>
        <taxon>Suessiales</taxon>
        <taxon>Symbiodiniaceae</taxon>
        <taxon>Durusdinium</taxon>
    </lineage>
</organism>
<feature type="compositionally biased region" description="Basic and acidic residues" evidence="1">
    <location>
        <begin position="164"/>
        <end position="178"/>
    </location>
</feature>
<dbReference type="Proteomes" id="UP001642484">
    <property type="component" value="Unassembled WGS sequence"/>
</dbReference>
<sequence length="987" mass="109282">MAVCAKCRRCLPSAGDTWCLGCSGWEALGAELGFAWSHPGLRVVAHDIVVSAVRQIRALRVTRAVVPGSQAARGSERPRTPERGPRAGTQPEPREPRAPTLPRSRVEADEHLEEKQRREEESSYLSEEEDSGAVSEATIIQDKAKIISAEGLSAKAAPAPKSAVKSEEIEIEEKKESAGNEAGPETVPEVGERATSSKGPRPQERHQRRHRRGREGQRKEKKKRKRDPTHRAGRKHPRLYRADANPFAKVHRRLDSSYLDFDPNAPAEEAIPGSPPREEPERLTEGGVFGTYDVRDFERRHLWSPLPGRVILTSVPGWFYRRAGARRICLNEGPCVVEGGVFRVRQREVRDGPEFPAHCLSEFGREMLKQLQGSGGATRDASPPTEEMEEDDAKPVERLCAEEVVATGSTKRKRERVSVGCLSAPASARLAAVRLPVVMNGHAEPGSLRGRLVRLQQRQQCLGPGRRAEIGPVEDWCEDWDYEDPGWRSPSKVCVSGSRATAAQRDLMQAIKQSVTRMLKDDCKVVWGIDEIRDDFQKRSVSYTGEEICKAEALSLSRIQPGLPPEGHGASVSTVEWVGGRTRELLLDPFGCLNPDVGQPLPKLQSKVHIVAEERLEVAQELVRRGICRWTHASQVAVYRGERILNGMFGVAKSKLTAKGETVLRVIMNLVPVNSVLRVIPGRVAKLPNIAQWLNVVLDDNETVRIAQSDMACAFYLFEMPLEWSRLLCFNLGFDSATLGLEALDAQEDLWYLSCCVLPMGWSSAVGIMQEIAEAVLLSGGLSAESQIHKTAVLPSWIVNSKAEGSLCGKPWWHVYLDNFAGGAKVTDGDCEELIRLQKHAELLWSEAGIVVSPGKSVVAAESGVELGAFIGAARCYDVAGVKVRAFLACDIHKPSNRTTARRWPDTIFWEDVRTLTKEKLRELLEHVEDFEEIHAWAGFPCVDLSSVRANRMNLEGKSSGLIREAHAVFQACRELFPEVYSNGLPM</sequence>
<feature type="compositionally biased region" description="Low complexity" evidence="1">
    <location>
        <begin position="153"/>
        <end position="163"/>
    </location>
</feature>
<dbReference type="InterPro" id="IPR029063">
    <property type="entry name" value="SAM-dependent_MTases_sf"/>
</dbReference>
<protein>
    <submittedName>
        <fullName evidence="2">Uncharacterized protein</fullName>
    </submittedName>
</protein>
<evidence type="ECO:0000313" key="3">
    <source>
        <dbReference type="Proteomes" id="UP001642484"/>
    </source>
</evidence>
<feature type="region of interest" description="Disordered" evidence="1">
    <location>
        <begin position="372"/>
        <end position="394"/>
    </location>
</feature>
<feature type="compositionally biased region" description="Basic and acidic residues" evidence="1">
    <location>
        <begin position="74"/>
        <end position="85"/>
    </location>
</feature>
<dbReference type="EMBL" id="CAXAMN010021328">
    <property type="protein sequence ID" value="CAK9057989.1"/>
    <property type="molecule type" value="Genomic_DNA"/>
</dbReference>
<dbReference type="SUPFAM" id="SSF53335">
    <property type="entry name" value="S-adenosyl-L-methionine-dependent methyltransferases"/>
    <property type="match status" value="1"/>
</dbReference>
<reference evidence="2 3" key="1">
    <citation type="submission" date="2024-02" db="EMBL/GenBank/DDBJ databases">
        <authorList>
            <person name="Chen Y."/>
            <person name="Shah S."/>
            <person name="Dougan E. K."/>
            <person name="Thang M."/>
            <person name="Chan C."/>
        </authorList>
    </citation>
    <scope>NUCLEOTIDE SEQUENCE [LARGE SCALE GENOMIC DNA]</scope>
</reference>
<feature type="region of interest" description="Disordered" evidence="1">
    <location>
        <begin position="258"/>
        <end position="284"/>
    </location>
</feature>
<feature type="compositionally biased region" description="Basic and acidic residues" evidence="1">
    <location>
        <begin position="104"/>
        <end position="121"/>
    </location>
</feature>
<gene>
    <name evidence="2" type="ORF">CCMP2556_LOCUS28578</name>
</gene>
<dbReference type="Gene3D" id="3.40.50.150">
    <property type="entry name" value="Vaccinia Virus protein VP39"/>
    <property type="match status" value="1"/>
</dbReference>